<dbReference type="OrthoDB" id="6431610at2759"/>
<accession>A0A8X6MZH0</accession>
<proteinExistence type="predicted"/>
<dbReference type="PANTHER" id="PTHR33327">
    <property type="entry name" value="ENDONUCLEASE"/>
    <property type="match status" value="1"/>
</dbReference>
<protein>
    <recommendedName>
        <fullName evidence="1">DUF7041 domain-containing protein</fullName>
    </recommendedName>
</protein>
<evidence type="ECO:0000313" key="2">
    <source>
        <dbReference type="EMBL" id="GFS85782.1"/>
    </source>
</evidence>
<dbReference type="PANTHER" id="PTHR33327:SF3">
    <property type="entry name" value="RNA-DIRECTED DNA POLYMERASE"/>
    <property type="match status" value="1"/>
</dbReference>
<dbReference type="Pfam" id="PF23055">
    <property type="entry name" value="DUF7041"/>
    <property type="match status" value="1"/>
</dbReference>
<dbReference type="EMBL" id="BMAW01052451">
    <property type="protein sequence ID" value="GFS85782.1"/>
    <property type="molecule type" value="Genomic_DNA"/>
</dbReference>
<feature type="domain" description="DUF7041" evidence="1">
    <location>
        <begin position="9"/>
        <end position="90"/>
    </location>
</feature>
<dbReference type="InterPro" id="IPR055469">
    <property type="entry name" value="DUF7041"/>
</dbReference>
<evidence type="ECO:0000313" key="3">
    <source>
        <dbReference type="Proteomes" id="UP000887013"/>
    </source>
</evidence>
<reference evidence="2" key="1">
    <citation type="submission" date="2020-08" db="EMBL/GenBank/DDBJ databases">
        <title>Multicomponent nature underlies the extraordinary mechanical properties of spider dragline silk.</title>
        <authorList>
            <person name="Kono N."/>
            <person name="Nakamura H."/>
            <person name="Mori M."/>
            <person name="Yoshida Y."/>
            <person name="Ohtoshi R."/>
            <person name="Malay A.D."/>
            <person name="Moran D.A.P."/>
            <person name="Tomita M."/>
            <person name="Numata K."/>
            <person name="Arakawa K."/>
        </authorList>
    </citation>
    <scope>NUCLEOTIDE SEQUENCE</scope>
</reference>
<comment type="caution">
    <text evidence="2">The sequence shown here is derived from an EMBL/GenBank/DDBJ whole genome shotgun (WGS) entry which is preliminary data.</text>
</comment>
<dbReference type="AlphaFoldDB" id="A0A8X6MZH0"/>
<keyword evidence="3" id="KW-1185">Reference proteome</keyword>
<evidence type="ECO:0000259" key="1">
    <source>
        <dbReference type="Pfam" id="PF23055"/>
    </source>
</evidence>
<dbReference type="Proteomes" id="UP000887013">
    <property type="component" value="Unassembled WGS sequence"/>
</dbReference>
<organism evidence="2 3">
    <name type="scientific">Nephila pilipes</name>
    <name type="common">Giant wood spider</name>
    <name type="synonym">Nephila maculata</name>
    <dbReference type="NCBI Taxonomy" id="299642"/>
    <lineage>
        <taxon>Eukaryota</taxon>
        <taxon>Metazoa</taxon>
        <taxon>Ecdysozoa</taxon>
        <taxon>Arthropoda</taxon>
        <taxon>Chelicerata</taxon>
        <taxon>Arachnida</taxon>
        <taxon>Araneae</taxon>
        <taxon>Araneomorphae</taxon>
        <taxon>Entelegynae</taxon>
        <taxon>Araneoidea</taxon>
        <taxon>Nephilidae</taxon>
        <taxon>Nephila</taxon>
    </lineage>
</organism>
<sequence>MEEVSEVKIPAFTPSDPSMWFTMLESTFEIAVPKPITTFRTKYNHCFVSLPSETAMSVRDIIISPEKTDPYAQLKSEIISRCGENKTQELLVGEQHLDR</sequence>
<gene>
    <name evidence="2" type="primary">AVEN_59754_1</name>
    <name evidence="2" type="ORF">NPIL_196651</name>
</gene>
<name>A0A8X6MZH0_NEPPI</name>